<protein>
    <submittedName>
        <fullName evidence="8">PfkB family carbohydrate kinase</fullName>
    </submittedName>
</protein>
<dbReference type="SUPFAM" id="SSF53613">
    <property type="entry name" value="Ribokinase-like"/>
    <property type="match status" value="1"/>
</dbReference>
<keyword evidence="5" id="KW-0067">ATP-binding</keyword>
<dbReference type="RefSeq" id="WP_305002091.1">
    <property type="nucleotide sequence ID" value="NZ_JAUQUB010000001.1"/>
</dbReference>
<dbReference type="Proteomes" id="UP001241072">
    <property type="component" value="Unassembled WGS sequence"/>
</dbReference>
<comment type="similarity">
    <text evidence="1">Belongs to the carbohydrate kinase PfkB family.</text>
</comment>
<evidence type="ECO:0000256" key="4">
    <source>
        <dbReference type="ARBA" id="ARBA00022777"/>
    </source>
</evidence>
<dbReference type="PANTHER" id="PTHR46566:SF2">
    <property type="entry name" value="ATP-DEPENDENT 6-PHOSPHOFRUCTOKINASE ISOZYME 2"/>
    <property type="match status" value="1"/>
</dbReference>
<evidence type="ECO:0000256" key="3">
    <source>
        <dbReference type="ARBA" id="ARBA00022741"/>
    </source>
</evidence>
<dbReference type="GO" id="GO:0016301">
    <property type="term" value="F:kinase activity"/>
    <property type="evidence" value="ECO:0007669"/>
    <property type="project" value="UniProtKB-KW"/>
</dbReference>
<reference evidence="8 9" key="1">
    <citation type="submission" date="2023-07" db="EMBL/GenBank/DDBJ databases">
        <title>Protaetiibacter sp. nov WY-16 isolated from soil.</title>
        <authorList>
            <person name="Liu B."/>
            <person name="Wan Y."/>
        </authorList>
    </citation>
    <scope>NUCLEOTIDE SEQUENCE [LARGE SCALE GENOMIC DNA]</scope>
    <source>
        <strain evidence="8 9">WY-16</strain>
    </source>
</reference>
<evidence type="ECO:0000256" key="6">
    <source>
        <dbReference type="PIRNR" id="PIRNR000535"/>
    </source>
</evidence>
<evidence type="ECO:0000256" key="2">
    <source>
        <dbReference type="ARBA" id="ARBA00022679"/>
    </source>
</evidence>
<keyword evidence="4 8" id="KW-0418">Kinase</keyword>
<comment type="caution">
    <text evidence="8">The sequence shown here is derived from an EMBL/GenBank/DDBJ whole genome shotgun (WGS) entry which is preliminary data.</text>
</comment>
<dbReference type="InterPro" id="IPR029056">
    <property type="entry name" value="Ribokinase-like"/>
</dbReference>
<evidence type="ECO:0000256" key="5">
    <source>
        <dbReference type="ARBA" id="ARBA00022840"/>
    </source>
</evidence>
<dbReference type="Gene3D" id="3.40.1190.20">
    <property type="match status" value="1"/>
</dbReference>
<evidence type="ECO:0000259" key="7">
    <source>
        <dbReference type="Pfam" id="PF00294"/>
    </source>
</evidence>
<dbReference type="EMBL" id="JAUQUB010000001">
    <property type="protein sequence ID" value="MDO7881686.1"/>
    <property type="molecule type" value="Genomic_DNA"/>
</dbReference>
<evidence type="ECO:0000313" key="9">
    <source>
        <dbReference type="Proteomes" id="UP001241072"/>
    </source>
</evidence>
<gene>
    <name evidence="8" type="ORF">Q5716_05520</name>
</gene>
<dbReference type="InterPro" id="IPR017583">
    <property type="entry name" value="Tagatose/fructose_Pkinase"/>
</dbReference>
<evidence type="ECO:0000256" key="1">
    <source>
        <dbReference type="ARBA" id="ARBA00010688"/>
    </source>
</evidence>
<dbReference type="InterPro" id="IPR011611">
    <property type="entry name" value="PfkB_dom"/>
</dbReference>
<dbReference type="PANTHER" id="PTHR46566">
    <property type="entry name" value="1-PHOSPHOFRUCTOKINASE-RELATED"/>
    <property type="match status" value="1"/>
</dbReference>
<keyword evidence="9" id="KW-1185">Reference proteome</keyword>
<dbReference type="Pfam" id="PF00294">
    <property type="entry name" value="PfkB"/>
    <property type="match status" value="1"/>
</dbReference>
<evidence type="ECO:0000313" key="8">
    <source>
        <dbReference type="EMBL" id="MDO7881686.1"/>
    </source>
</evidence>
<keyword evidence="3" id="KW-0547">Nucleotide-binding</keyword>
<organism evidence="8 9">
    <name type="scientific">Antiquaquibacter soli</name>
    <dbReference type="NCBI Taxonomy" id="3064523"/>
    <lineage>
        <taxon>Bacteria</taxon>
        <taxon>Bacillati</taxon>
        <taxon>Actinomycetota</taxon>
        <taxon>Actinomycetes</taxon>
        <taxon>Micrococcales</taxon>
        <taxon>Microbacteriaceae</taxon>
        <taxon>Antiquaquibacter</taxon>
    </lineage>
</organism>
<accession>A0ABT9BKY7</accession>
<name>A0ABT9BKY7_9MICO</name>
<keyword evidence="2 6" id="KW-0808">Transferase</keyword>
<sequence length="326" mass="33699">MSVVIFAPSPVLTVTVEGHSGSDDGDVHVHAGGQGVWQARMLRRLGVEVTMCCVLTGESGRILLHLLRDEGIDVVAVERPGRGGVYVHDRRDGERRAVIETGGDPLSRHVLDEVYGEVLGAGLDASLVILSGPASQDALPADVYRRLSADMKTAGRRVVVDLAGDRLDAAVAGGAHLVKVSDEELVADGRIEESTTEEIIAAMRSIHDAGVAVVVVTRADKPLLMLADGVLSEVSTPTMEVADHRGAGDSLTAGIAASLSAGGTARDAVVLGAAAGALNVTRHGLGTGDAETIAKFRQLVSIRDVAGPTAASSLSPVELARRVEPS</sequence>
<feature type="domain" description="Carbohydrate kinase PfkB" evidence="7">
    <location>
        <begin position="23"/>
        <end position="288"/>
    </location>
</feature>
<dbReference type="PIRSF" id="PIRSF000535">
    <property type="entry name" value="1PFK/6PFK/LacC"/>
    <property type="match status" value="1"/>
</dbReference>
<proteinExistence type="inferred from homology"/>